<dbReference type="AlphaFoldDB" id="A0A1D9LC60"/>
<protein>
    <recommendedName>
        <fullName evidence="1">SnoaL-like domain-containing protein</fullName>
    </recommendedName>
</protein>
<dbReference type="STRING" id="1108595.BKX93_01320"/>
<dbReference type="Gene3D" id="3.10.450.50">
    <property type="match status" value="1"/>
</dbReference>
<organism evidence="2 3">
    <name type="scientific">Chromobacterium vaccinii</name>
    <dbReference type="NCBI Taxonomy" id="1108595"/>
    <lineage>
        <taxon>Bacteria</taxon>
        <taxon>Pseudomonadati</taxon>
        <taxon>Pseudomonadota</taxon>
        <taxon>Betaproteobacteria</taxon>
        <taxon>Neisseriales</taxon>
        <taxon>Chromobacteriaceae</taxon>
        <taxon>Chromobacterium</taxon>
    </lineage>
</organism>
<proteinExistence type="predicted"/>
<gene>
    <name evidence="2" type="ORF">BKX93_01320</name>
</gene>
<evidence type="ECO:0000313" key="2">
    <source>
        <dbReference type="EMBL" id="AOZ48764.1"/>
    </source>
</evidence>
<dbReference type="KEGG" id="cvc:BKX93_01320"/>
<dbReference type="RefSeq" id="WP_070978268.1">
    <property type="nucleotide sequence ID" value="NZ_CP017707.1"/>
</dbReference>
<reference evidence="2 3" key="1">
    <citation type="submission" date="2016-10" db="EMBL/GenBank/DDBJ databases">
        <title>Chromobacterium muskegensis sp. nov., an insecticidal bacterium isolated from Sphagnum bogs.</title>
        <authorList>
            <person name="Sparks M.E."/>
            <person name="Blackburn M.B."/>
            <person name="Gundersen-Rindal D.E."/>
            <person name="Mitchell A."/>
            <person name="Farrar R."/>
            <person name="Kuhar D."/>
        </authorList>
    </citation>
    <scope>NUCLEOTIDE SEQUENCE [LARGE SCALE GENOMIC DNA]</scope>
    <source>
        <strain evidence="2 3">21-1</strain>
    </source>
</reference>
<dbReference type="GeneID" id="68839865"/>
<dbReference type="Pfam" id="PF13474">
    <property type="entry name" value="SnoaL_3"/>
    <property type="match status" value="1"/>
</dbReference>
<evidence type="ECO:0000313" key="3">
    <source>
        <dbReference type="Proteomes" id="UP000178776"/>
    </source>
</evidence>
<dbReference type="InterPro" id="IPR037401">
    <property type="entry name" value="SnoaL-like"/>
</dbReference>
<name>A0A1D9LC60_9NEIS</name>
<dbReference type="Proteomes" id="UP000178776">
    <property type="component" value="Chromosome"/>
</dbReference>
<dbReference type="SUPFAM" id="SSF54427">
    <property type="entry name" value="NTF2-like"/>
    <property type="match status" value="1"/>
</dbReference>
<dbReference type="EMBL" id="CP017707">
    <property type="protein sequence ID" value="AOZ48764.1"/>
    <property type="molecule type" value="Genomic_DNA"/>
</dbReference>
<feature type="domain" description="SnoaL-like" evidence="1">
    <location>
        <begin position="4"/>
        <end position="114"/>
    </location>
</feature>
<accession>A0A1D9LC60</accession>
<dbReference type="InterPro" id="IPR032710">
    <property type="entry name" value="NTF2-like_dom_sf"/>
</dbReference>
<evidence type="ECO:0000259" key="1">
    <source>
        <dbReference type="Pfam" id="PF13474"/>
    </source>
</evidence>
<sequence>MSLEAFFAQYREGYSQLDVDAVISHFTVPFTTIHHGDLACWQDMYSLRATTSALLEWYRAQGFAGAAHQVEGVLPMGNDAACATLIWTVERNGQPPWRYRTGYHLKRTAGQWKIYGVVQYDTAPEQQTMAQPSSQPPVEAG</sequence>